<dbReference type="Proteomes" id="UP000094285">
    <property type="component" value="Unassembled WGS sequence"/>
</dbReference>
<dbReference type="OrthoDB" id="4019231at2759"/>
<gene>
    <name evidence="2" type="ORF">CANTADRAFT_19074</name>
</gene>
<dbReference type="AlphaFoldDB" id="A0A1E4SPT6"/>
<dbReference type="RefSeq" id="XP_020066559.1">
    <property type="nucleotide sequence ID" value="XM_020206403.1"/>
</dbReference>
<accession>A0A1E4SPT6</accession>
<evidence type="ECO:0000256" key="1">
    <source>
        <dbReference type="SAM" id="MobiDB-lite"/>
    </source>
</evidence>
<evidence type="ECO:0000313" key="3">
    <source>
        <dbReference type="Proteomes" id="UP000094285"/>
    </source>
</evidence>
<organism evidence="2 3">
    <name type="scientific">Suhomyces tanzawaensis NRRL Y-17324</name>
    <dbReference type="NCBI Taxonomy" id="984487"/>
    <lineage>
        <taxon>Eukaryota</taxon>
        <taxon>Fungi</taxon>
        <taxon>Dikarya</taxon>
        <taxon>Ascomycota</taxon>
        <taxon>Saccharomycotina</taxon>
        <taxon>Pichiomycetes</taxon>
        <taxon>Debaryomycetaceae</taxon>
        <taxon>Suhomyces</taxon>
    </lineage>
</organism>
<feature type="region of interest" description="Disordered" evidence="1">
    <location>
        <begin position="68"/>
        <end position="94"/>
    </location>
</feature>
<name>A0A1E4SPT6_9ASCO</name>
<dbReference type="GeneID" id="30980540"/>
<keyword evidence="3" id="KW-1185">Reference proteome</keyword>
<protein>
    <submittedName>
        <fullName evidence="2">Uncharacterized protein</fullName>
    </submittedName>
</protein>
<reference evidence="3" key="1">
    <citation type="submission" date="2016-05" db="EMBL/GenBank/DDBJ databases">
        <title>Comparative genomics of biotechnologically important yeasts.</title>
        <authorList>
            <consortium name="DOE Joint Genome Institute"/>
            <person name="Riley R."/>
            <person name="Haridas S."/>
            <person name="Wolfe K.H."/>
            <person name="Lopes M.R."/>
            <person name="Hittinger C.T."/>
            <person name="Goker M."/>
            <person name="Salamov A."/>
            <person name="Wisecaver J."/>
            <person name="Long T.M."/>
            <person name="Aerts A.L."/>
            <person name="Barry K."/>
            <person name="Choi C."/>
            <person name="Clum A."/>
            <person name="Coughlan A.Y."/>
            <person name="Deshpande S."/>
            <person name="Douglass A.P."/>
            <person name="Hanson S.J."/>
            <person name="Klenk H.-P."/>
            <person name="Labutti K."/>
            <person name="Lapidus A."/>
            <person name="Lindquist E."/>
            <person name="Lipzen A."/>
            <person name="Meier-Kolthoff J.P."/>
            <person name="Ohm R.A."/>
            <person name="Otillar R.P."/>
            <person name="Pangilinan J."/>
            <person name="Peng Y."/>
            <person name="Rokas A."/>
            <person name="Rosa C.A."/>
            <person name="Scheuner C."/>
            <person name="Sibirny A.A."/>
            <person name="Slot J.C."/>
            <person name="Stielow J.B."/>
            <person name="Sun H."/>
            <person name="Kurtzman C.P."/>
            <person name="Blackwell M."/>
            <person name="Grigoriev I.V."/>
            <person name="Jeffries T.W."/>
        </authorList>
    </citation>
    <scope>NUCLEOTIDE SEQUENCE [LARGE SCALE GENOMIC DNA]</scope>
    <source>
        <strain evidence="3">NRRL Y-17324</strain>
    </source>
</reference>
<dbReference type="EMBL" id="KV453909">
    <property type="protein sequence ID" value="ODV81437.1"/>
    <property type="molecule type" value="Genomic_DNA"/>
</dbReference>
<proteinExistence type="predicted"/>
<sequence length="220" mass="25614">MDSKLSTTHSNFKKKRSQAEIQLDIDRYNALIRLNPDLECDIPPRKGEQKSRQAFQEVRAIRARPRRTRVKIESSNSISETNKGRRRRTNRKNLTVLKRPLYDPELTERPVFPKKTGNKVFPKPPSSYKAYNYEDYISLTKNYDDLIELITKNLDSIDVSLHHNFVPKNIEAEAKKLEISSEFYEGNSQELMRGEMISRDLDLFLFNLGSQIGLKDVPLV</sequence>
<evidence type="ECO:0000313" key="2">
    <source>
        <dbReference type="EMBL" id="ODV81437.1"/>
    </source>
</evidence>